<evidence type="ECO:0000259" key="9">
    <source>
        <dbReference type="Pfam" id="PF14824"/>
    </source>
</evidence>
<keyword evidence="4" id="KW-0520">NAD</keyword>
<proteinExistence type="predicted"/>
<dbReference type="InterPro" id="IPR036291">
    <property type="entry name" value="NAD(P)-bd_dom_sf"/>
</dbReference>
<gene>
    <name evidence="10" type="primary">sirC_1</name>
    <name evidence="10" type="ORF">Mlute_00238</name>
</gene>
<sequence>MYYPVMLNLRERKVLFVGGGWETEAKVKGLLAVGARVTLLSPHEHPGLEPLHREDRLAWLRRGYQRGDLAGFSLVFSHPSDKSLNALVAQEARERGIWLNAVDDPAHCDFILPAVHRQGELVIAVSTGGAAPALGVRIRQKLAREFGPEYAPYLELLRSFRPIVAATFPDDFEARKAAWYRMVDSPALELVALGEMEAAREVLLAALHHNPNHGHDHDHDRNASELEVPS</sequence>
<evidence type="ECO:0000256" key="7">
    <source>
        <dbReference type="SAM" id="MobiDB-lite"/>
    </source>
</evidence>
<dbReference type="Gene3D" id="3.40.50.720">
    <property type="entry name" value="NAD(P)-binding Rossmann-like Domain"/>
    <property type="match status" value="1"/>
</dbReference>
<keyword evidence="3 10" id="KW-0560">Oxidoreductase</keyword>
<protein>
    <recommendedName>
        <fullName evidence="2">precorrin-2 dehydrogenase</fullName>
        <ecNumber evidence="2">1.3.1.76</ecNumber>
    </recommendedName>
</protein>
<dbReference type="PANTHER" id="PTHR35330">
    <property type="entry name" value="SIROHEME BIOSYNTHESIS PROTEIN MET8"/>
    <property type="match status" value="1"/>
</dbReference>
<dbReference type="EC" id="1.3.1.76" evidence="2"/>
<dbReference type="InterPro" id="IPR019478">
    <property type="entry name" value="Sirohaem_synthase_dimer_dom"/>
</dbReference>
<keyword evidence="5" id="KW-0627">Porphyrin biosynthesis</keyword>
<organism evidence="10 11">
    <name type="scientific">Meiothermus luteus</name>
    <dbReference type="NCBI Taxonomy" id="2026184"/>
    <lineage>
        <taxon>Bacteria</taxon>
        <taxon>Thermotogati</taxon>
        <taxon>Deinococcota</taxon>
        <taxon>Deinococci</taxon>
        <taxon>Thermales</taxon>
        <taxon>Thermaceae</taxon>
        <taxon>Meiothermus</taxon>
    </lineage>
</organism>
<dbReference type="InterPro" id="IPR042518">
    <property type="entry name" value="SirC_C"/>
</dbReference>
<comment type="caution">
    <text evidence="10">The sequence shown here is derived from an EMBL/GenBank/DDBJ whole genome shotgun (WGS) entry which is preliminary data.</text>
</comment>
<dbReference type="SUPFAM" id="SSF75615">
    <property type="entry name" value="Siroheme synthase middle domains-like"/>
    <property type="match status" value="1"/>
</dbReference>
<evidence type="ECO:0000256" key="5">
    <source>
        <dbReference type="ARBA" id="ARBA00023244"/>
    </source>
</evidence>
<name>A0A399F0Y9_9DEIN</name>
<evidence type="ECO:0000313" key="11">
    <source>
        <dbReference type="Proteomes" id="UP000265800"/>
    </source>
</evidence>
<evidence type="ECO:0000256" key="3">
    <source>
        <dbReference type="ARBA" id="ARBA00023002"/>
    </source>
</evidence>
<dbReference type="Pfam" id="PF13241">
    <property type="entry name" value="NAD_binding_7"/>
    <property type="match status" value="1"/>
</dbReference>
<dbReference type="InterPro" id="IPR028161">
    <property type="entry name" value="Met8-like"/>
</dbReference>
<comment type="pathway">
    <text evidence="1">Porphyrin-containing compound metabolism; siroheme biosynthesis; sirohydrochlorin from precorrin-2: step 1/1.</text>
</comment>
<evidence type="ECO:0000313" key="10">
    <source>
        <dbReference type="EMBL" id="RIH89723.1"/>
    </source>
</evidence>
<feature type="compositionally biased region" description="Basic and acidic residues" evidence="7">
    <location>
        <begin position="213"/>
        <end position="224"/>
    </location>
</feature>
<reference evidence="10 11" key="1">
    <citation type="submission" date="2018-08" db="EMBL/GenBank/DDBJ databases">
        <title>Meiothermus luteus KCTC 52599 genome sequencing project.</title>
        <authorList>
            <person name="Da Costa M.S."/>
            <person name="Albuquerque L."/>
            <person name="Raposo P."/>
            <person name="Froufe H.J.C."/>
            <person name="Barroso C.S."/>
            <person name="Egas C."/>
        </authorList>
    </citation>
    <scope>NUCLEOTIDE SEQUENCE [LARGE SCALE GENOMIC DNA]</scope>
    <source>
        <strain evidence="10 11">KCTC 52599</strain>
    </source>
</reference>
<dbReference type="Pfam" id="PF10414">
    <property type="entry name" value="CysG_dimeriser"/>
    <property type="match status" value="1"/>
</dbReference>
<dbReference type="AlphaFoldDB" id="A0A399F0Y9"/>
<dbReference type="GO" id="GO:0004325">
    <property type="term" value="F:ferrochelatase activity"/>
    <property type="evidence" value="ECO:0007669"/>
    <property type="project" value="InterPro"/>
</dbReference>
<comment type="catalytic activity">
    <reaction evidence="6">
        <text>precorrin-2 + NAD(+) = sirohydrochlorin + NADH + 2 H(+)</text>
        <dbReference type="Rhea" id="RHEA:15613"/>
        <dbReference type="ChEBI" id="CHEBI:15378"/>
        <dbReference type="ChEBI" id="CHEBI:57540"/>
        <dbReference type="ChEBI" id="CHEBI:57945"/>
        <dbReference type="ChEBI" id="CHEBI:58351"/>
        <dbReference type="ChEBI" id="CHEBI:58827"/>
        <dbReference type="EC" id="1.3.1.76"/>
    </reaction>
</comment>
<dbReference type="UniPathway" id="UPA00262">
    <property type="reaction ID" value="UER00222"/>
</dbReference>
<dbReference type="RefSeq" id="WP_245958798.1">
    <property type="nucleotide sequence ID" value="NZ_QWKZ01000004.1"/>
</dbReference>
<feature type="domain" description="Siroheme synthase central" evidence="9">
    <location>
        <begin position="119"/>
        <end position="144"/>
    </location>
</feature>
<evidence type="ECO:0000256" key="1">
    <source>
        <dbReference type="ARBA" id="ARBA00005010"/>
    </source>
</evidence>
<dbReference type="PANTHER" id="PTHR35330:SF1">
    <property type="entry name" value="SIROHEME BIOSYNTHESIS PROTEIN MET8"/>
    <property type="match status" value="1"/>
</dbReference>
<feature type="domain" description="Sirohaem synthase dimerisation" evidence="8">
    <location>
        <begin position="154"/>
        <end position="207"/>
    </location>
</feature>
<dbReference type="InterPro" id="IPR028281">
    <property type="entry name" value="Sirohaem_synthase_central"/>
</dbReference>
<dbReference type="Gene3D" id="1.10.8.610">
    <property type="entry name" value="SirC, precorrin-2 dehydrogenase, C-terminal helical domain-like"/>
    <property type="match status" value="1"/>
</dbReference>
<feature type="region of interest" description="Disordered" evidence="7">
    <location>
        <begin position="209"/>
        <end position="230"/>
    </location>
</feature>
<dbReference type="InterPro" id="IPR006367">
    <property type="entry name" value="Sirohaem_synthase_N"/>
</dbReference>
<dbReference type="GO" id="GO:0019354">
    <property type="term" value="P:siroheme biosynthetic process"/>
    <property type="evidence" value="ECO:0007669"/>
    <property type="project" value="UniProtKB-UniPathway"/>
</dbReference>
<evidence type="ECO:0000256" key="2">
    <source>
        <dbReference type="ARBA" id="ARBA00012400"/>
    </source>
</evidence>
<accession>A0A399F0Y9</accession>
<evidence type="ECO:0000256" key="6">
    <source>
        <dbReference type="ARBA" id="ARBA00047561"/>
    </source>
</evidence>
<dbReference type="Pfam" id="PF14824">
    <property type="entry name" value="Sirohm_synth_M"/>
    <property type="match status" value="1"/>
</dbReference>
<evidence type="ECO:0000256" key="4">
    <source>
        <dbReference type="ARBA" id="ARBA00023027"/>
    </source>
</evidence>
<dbReference type="NCBIfam" id="TIGR01470">
    <property type="entry name" value="cysG_Nterm"/>
    <property type="match status" value="1"/>
</dbReference>
<keyword evidence="11" id="KW-1185">Reference proteome</keyword>
<dbReference type="SUPFAM" id="SSF51735">
    <property type="entry name" value="NAD(P)-binding Rossmann-fold domains"/>
    <property type="match status" value="1"/>
</dbReference>
<dbReference type="EMBL" id="QWKZ01000004">
    <property type="protein sequence ID" value="RIH89723.1"/>
    <property type="molecule type" value="Genomic_DNA"/>
</dbReference>
<evidence type="ECO:0000259" key="8">
    <source>
        <dbReference type="Pfam" id="PF10414"/>
    </source>
</evidence>
<dbReference type="GO" id="GO:0043115">
    <property type="term" value="F:precorrin-2 dehydrogenase activity"/>
    <property type="evidence" value="ECO:0007669"/>
    <property type="project" value="UniProtKB-EC"/>
</dbReference>
<dbReference type="Proteomes" id="UP000265800">
    <property type="component" value="Unassembled WGS sequence"/>
</dbReference>